<dbReference type="SUPFAM" id="SSF51735">
    <property type="entry name" value="NAD(P)-binding Rossmann-fold domains"/>
    <property type="match status" value="1"/>
</dbReference>
<dbReference type="GO" id="GO:0019305">
    <property type="term" value="P:dTDP-rhamnose biosynthetic process"/>
    <property type="evidence" value="ECO:0007669"/>
    <property type="project" value="UniProtKB-UniPathway"/>
</dbReference>
<evidence type="ECO:0000259" key="7">
    <source>
        <dbReference type="Pfam" id="PF04321"/>
    </source>
</evidence>
<protein>
    <recommendedName>
        <fullName evidence="4 6">dTDP-4-dehydrorhamnose reductase</fullName>
        <ecNumber evidence="3 6">1.1.1.133</ecNumber>
    </recommendedName>
</protein>
<evidence type="ECO:0000256" key="1">
    <source>
        <dbReference type="ARBA" id="ARBA00004781"/>
    </source>
</evidence>
<dbReference type="GO" id="GO:0008831">
    <property type="term" value="F:dTDP-4-dehydrorhamnose reductase activity"/>
    <property type="evidence" value="ECO:0007669"/>
    <property type="project" value="UniProtKB-EC"/>
</dbReference>
<dbReference type="InterPro" id="IPR029903">
    <property type="entry name" value="RmlD-like-bd"/>
</dbReference>
<dbReference type="PANTHER" id="PTHR10491:SF4">
    <property type="entry name" value="METHIONINE ADENOSYLTRANSFERASE 2 SUBUNIT BETA"/>
    <property type="match status" value="1"/>
</dbReference>
<proteinExistence type="inferred from homology"/>
<name>A0A1H4ABX7_9GAMM</name>
<evidence type="ECO:0000256" key="2">
    <source>
        <dbReference type="ARBA" id="ARBA00010944"/>
    </source>
</evidence>
<dbReference type="InterPro" id="IPR005913">
    <property type="entry name" value="dTDP_dehydrorham_reduct"/>
</dbReference>
<evidence type="ECO:0000256" key="4">
    <source>
        <dbReference type="ARBA" id="ARBA00017099"/>
    </source>
</evidence>
<gene>
    <name evidence="8" type="ORF">SAMN05216562_2682</name>
</gene>
<organism evidence="8 9">
    <name type="scientific">Microbulbifer marinus</name>
    <dbReference type="NCBI Taxonomy" id="658218"/>
    <lineage>
        <taxon>Bacteria</taxon>
        <taxon>Pseudomonadati</taxon>
        <taxon>Pseudomonadota</taxon>
        <taxon>Gammaproteobacteria</taxon>
        <taxon>Cellvibrionales</taxon>
        <taxon>Microbulbiferaceae</taxon>
        <taxon>Microbulbifer</taxon>
    </lineage>
</organism>
<dbReference type="PANTHER" id="PTHR10491">
    <property type="entry name" value="DTDP-4-DEHYDRORHAMNOSE REDUCTASE"/>
    <property type="match status" value="1"/>
</dbReference>
<dbReference type="Pfam" id="PF04321">
    <property type="entry name" value="RmlD_sub_bind"/>
    <property type="match status" value="1"/>
</dbReference>
<evidence type="ECO:0000313" key="9">
    <source>
        <dbReference type="Proteomes" id="UP000198658"/>
    </source>
</evidence>
<dbReference type="FunFam" id="3.40.50.720:FF:000357">
    <property type="entry name" value="Methionine adenosyltransferase 2 subunit beta"/>
    <property type="match status" value="1"/>
</dbReference>
<comment type="pathway">
    <text evidence="1 6">Carbohydrate biosynthesis; dTDP-L-rhamnose biosynthesis.</text>
</comment>
<dbReference type="EC" id="1.1.1.133" evidence="3 6"/>
<evidence type="ECO:0000256" key="6">
    <source>
        <dbReference type="RuleBase" id="RU364082"/>
    </source>
</evidence>
<dbReference type="UniPathway" id="UPA00124"/>
<feature type="domain" description="RmlD-like substrate binding" evidence="7">
    <location>
        <begin position="22"/>
        <end position="310"/>
    </location>
</feature>
<dbReference type="AlphaFoldDB" id="A0A1H4ABX7"/>
<dbReference type="GO" id="GO:0048270">
    <property type="term" value="F:methionine adenosyltransferase regulator activity"/>
    <property type="evidence" value="ECO:0007669"/>
    <property type="project" value="TreeGrafter"/>
</dbReference>
<keyword evidence="6" id="KW-0521">NADP</keyword>
<keyword evidence="9" id="KW-1185">Reference proteome</keyword>
<dbReference type="EMBL" id="FNQO01000003">
    <property type="protein sequence ID" value="SEA33489.1"/>
    <property type="molecule type" value="Genomic_DNA"/>
</dbReference>
<accession>A0A1H4ABX7</accession>
<dbReference type="CDD" id="cd05254">
    <property type="entry name" value="dTDP_HR_like_SDR_e"/>
    <property type="match status" value="1"/>
</dbReference>
<comment type="similarity">
    <text evidence="2 6">Belongs to the dTDP-4-dehydrorhamnose reductase family.</text>
</comment>
<dbReference type="GO" id="GO:0006556">
    <property type="term" value="P:S-adenosylmethionine biosynthetic process"/>
    <property type="evidence" value="ECO:0007669"/>
    <property type="project" value="TreeGrafter"/>
</dbReference>
<evidence type="ECO:0000313" key="8">
    <source>
        <dbReference type="EMBL" id="SEA33489.1"/>
    </source>
</evidence>
<comment type="function">
    <text evidence="6">Catalyzes the reduction of dTDP-6-deoxy-L-lyxo-4-hexulose to yield dTDP-L-rhamnose.</text>
</comment>
<sequence length="313" mass="34254">MSGKSPPVAGPPISRQRKQILKILITGASGLLGRSVFSQLSANPAFDVTGTAFSRAGENLRRLDLTDSAAVADMLREIQPQVVIHCAAERWPDRCAENPDAAWQLNVQSTERLAQLCRDTGAQLVYISTDYVFDGSAPPYSADDEPNPINFYGRSKLAGEQAVLGNGDHWVLRVPLLFGPVTYLRESGVTALLETVRDPQAVTLDDWAIRFPTSVEDVARVLEQCLLKTAVGAHLGGIYQWSGDTACTRYQLARVVAETYGLSADHLSGDPAPQYNEPRPYNCQLDKSRLTDMGIEAGEPLTQQLARYLHPFL</sequence>
<dbReference type="GO" id="GO:0048269">
    <property type="term" value="C:methionine adenosyltransferase complex"/>
    <property type="evidence" value="ECO:0007669"/>
    <property type="project" value="TreeGrafter"/>
</dbReference>
<dbReference type="Proteomes" id="UP000198658">
    <property type="component" value="Unassembled WGS sequence"/>
</dbReference>
<keyword evidence="6" id="KW-0560">Oxidoreductase</keyword>
<dbReference type="STRING" id="658218.SAMN05216562_2682"/>
<dbReference type="Gene3D" id="3.40.50.720">
    <property type="entry name" value="NAD(P)-binding Rossmann-like Domain"/>
    <property type="match status" value="1"/>
</dbReference>
<dbReference type="InterPro" id="IPR036291">
    <property type="entry name" value="NAD(P)-bd_dom_sf"/>
</dbReference>
<evidence type="ECO:0000256" key="3">
    <source>
        <dbReference type="ARBA" id="ARBA00012929"/>
    </source>
</evidence>
<dbReference type="GO" id="GO:0009243">
    <property type="term" value="P:O antigen biosynthetic process"/>
    <property type="evidence" value="ECO:0007669"/>
    <property type="project" value="UniProtKB-UniPathway"/>
</dbReference>
<evidence type="ECO:0000256" key="5">
    <source>
        <dbReference type="ARBA" id="ARBA00048200"/>
    </source>
</evidence>
<comment type="cofactor">
    <cofactor evidence="6">
        <name>Mg(2+)</name>
        <dbReference type="ChEBI" id="CHEBI:18420"/>
    </cofactor>
    <text evidence="6">Binds 1 Mg(2+) ion per monomer.</text>
</comment>
<comment type="catalytic activity">
    <reaction evidence="5 6">
        <text>dTDP-beta-L-rhamnose + NADP(+) = dTDP-4-dehydro-beta-L-rhamnose + NADPH + H(+)</text>
        <dbReference type="Rhea" id="RHEA:21796"/>
        <dbReference type="ChEBI" id="CHEBI:15378"/>
        <dbReference type="ChEBI" id="CHEBI:57510"/>
        <dbReference type="ChEBI" id="CHEBI:57783"/>
        <dbReference type="ChEBI" id="CHEBI:58349"/>
        <dbReference type="ChEBI" id="CHEBI:62830"/>
        <dbReference type="EC" id="1.1.1.133"/>
    </reaction>
</comment>
<dbReference type="UniPathway" id="UPA00281"/>
<reference evidence="9" key="1">
    <citation type="submission" date="2016-10" db="EMBL/GenBank/DDBJ databases">
        <authorList>
            <person name="Varghese N."/>
            <person name="Submissions S."/>
        </authorList>
    </citation>
    <scope>NUCLEOTIDE SEQUENCE [LARGE SCALE GENOMIC DNA]</scope>
    <source>
        <strain evidence="9">CGMCC 1.10657</strain>
    </source>
</reference>